<evidence type="ECO:0000313" key="2">
    <source>
        <dbReference type="EMBL" id="CAJ0595094.1"/>
    </source>
</evidence>
<comment type="caution">
    <text evidence="2">The sequence shown here is derived from an EMBL/GenBank/DDBJ whole genome shotgun (WGS) entry which is preliminary data.</text>
</comment>
<keyword evidence="1" id="KW-0732">Signal</keyword>
<name>A0AA36GN65_CYLNA</name>
<feature type="chain" id="PRO_5041343607" evidence="1">
    <location>
        <begin position="26"/>
        <end position="143"/>
    </location>
</feature>
<dbReference type="EMBL" id="CATQJL010000112">
    <property type="protein sequence ID" value="CAJ0595094.1"/>
    <property type="molecule type" value="Genomic_DNA"/>
</dbReference>
<sequence length="143" mass="16477">MKTLFRLTYGTNEIMLLLLMRLISSIPIDDEGVKSIFFNEHAFPLIEGEQNQFAEVRVCRLLLYLQDRADIGVPILNRVFASFLIRVADIYKSLTQGHSEVEEVTQEINLDRNSMRLPLDLKKKSPSTYRIGTTDSIVENEKE</sequence>
<reference evidence="2" key="1">
    <citation type="submission" date="2023-07" db="EMBL/GenBank/DDBJ databases">
        <authorList>
            <consortium name="CYATHOMIX"/>
        </authorList>
    </citation>
    <scope>NUCLEOTIDE SEQUENCE</scope>
    <source>
        <strain evidence="2">N/A</strain>
    </source>
</reference>
<evidence type="ECO:0000256" key="1">
    <source>
        <dbReference type="SAM" id="SignalP"/>
    </source>
</evidence>
<organism evidence="2 3">
    <name type="scientific">Cylicocyclus nassatus</name>
    <name type="common">Nematode worm</name>
    <dbReference type="NCBI Taxonomy" id="53992"/>
    <lineage>
        <taxon>Eukaryota</taxon>
        <taxon>Metazoa</taxon>
        <taxon>Ecdysozoa</taxon>
        <taxon>Nematoda</taxon>
        <taxon>Chromadorea</taxon>
        <taxon>Rhabditida</taxon>
        <taxon>Rhabditina</taxon>
        <taxon>Rhabditomorpha</taxon>
        <taxon>Strongyloidea</taxon>
        <taxon>Strongylidae</taxon>
        <taxon>Cylicocyclus</taxon>
    </lineage>
</organism>
<dbReference type="Proteomes" id="UP001176961">
    <property type="component" value="Unassembled WGS sequence"/>
</dbReference>
<proteinExistence type="predicted"/>
<evidence type="ECO:0000313" key="3">
    <source>
        <dbReference type="Proteomes" id="UP001176961"/>
    </source>
</evidence>
<protein>
    <submittedName>
        <fullName evidence="2">Uncharacterized protein</fullName>
    </submittedName>
</protein>
<gene>
    <name evidence="2" type="ORF">CYNAS_LOCUS7077</name>
</gene>
<accession>A0AA36GN65</accession>
<feature type="signal peptide" evidence="1">
    <location>
        <begin position="1"/>
        <end position="25"/>
    </location>
</feature>
<dbReference type="AlphaFoldDB" id="A0AA36GN65"/>
<keyword evidence="3" id="KW-1185">Reference proteome</keyword>